<evidence type="ECO:0000256" key="4">
    <source>
        <dbReference type="HAMAP-Rule" id="MF_00923"/>
    </source>
</evidence>
<dbReference type="NCBIfam" id="TIGR03300">
    <property type="entry name" value="assembly_YfgL"/>
    <property type="match status" value="1"/>
</dbReference>
<dbReference type="SMART" id="SM00564">
    <property type="entry name" value="PQQ"/>
    <property type="match status" value="5"/>
</dbReference>
<dbReference type="InterPro" id="IPR011047">
    <property type="entry name" value="Quinoprotein_ADH-like_sf"/>
</dbReference>
<keyword evidence="4" id="KW-0564">Palmitate</keyword>
<reference evidence="7 8" key="1">
    <citation type="submission" date="2016-12" db="EMBL/GenBank/DDBJ databases">
        <authorList>
            <person name="Song W.-J."/>
            <person name="Kurnit D.M."/>
        </authorList>
    </citation>
    <scope>NUCLEOTIDE SEQUENCE [LARGE SCALE GENOMIC DNA]</scope>
    <source>
        <strain evidence="7 8">175</strain>
    </source>
</reference>
<dbReference type="InterPro" id="IPR015943">
    <property type="entry name" value="WD40/YVTN_repeat-like_dom_sf"/>
</dbReference>
<protein>
    <recommendedName>
        <fullName evidence="4">Outer membrane protein assembly factor BamB</fullName>
    </recommendedName>
</protein>
<comment type="similarity">
    <text evidence="4">Belongs to the BamB family.</text>
</comment>
<dbReference type="AlphaFoldDB" id="A0A1Y6CT77"/>
<evidence type="ECO:0000313" key="8">
    <source>
        <dbReference type="Proteomes" id="UP000192923"/>
    </source>
</evidence>
<dbReference type="Gene3D" id="2.130.10.10">
    <property type="entry name" value="YVTN repeat-like/Quinoprotein amine dehydrogenase"/>
    <property type="match status" value="1"/>
</dbReference>
<organism evidence="7 8">
    <name type="scientific">Methylomagnum ishizawai</name>
    <dbReference type="NCBI Taxonomy" id="1760988"/>
    <lineage>
        <taxon>Bacteria</taxon>
        <taxon>Pseudomonadati</taxon>
        <taxon>Pseudomonadota</taxon>
        <taxon>Gammaproteobacteria</taxon>
        <taxon>Methylococcales</taxon>
        <taxon>Methylococcaceae</taxon>
        <taxon>Methylomagnum</taxon>
    </lineage>
</organism>
<name>A0A1Y6CT77_9GAMM</name>
<proteinExistence type="inferred from homology"/>
<dbReference type="InterPro" id="IPR002372">
    <property type="entry name" value="PQQ_rpt_dom"/>
</dbReference>
<dbReference type="Proteomes" id="UP000192923">
    <property type="component" value="Unassembled WGS sequence"/>
</dbReference>
<gene>
    <name evidence="4" type="primary">bamB</name>
    <name evidence="7" type="ORF">SAMN02949497_0803</name>
</gene>
<dbReference type="InterPro" id="IPR017687">
    <property type="entry name" value="BamB"/>
</dbReference>
<dbReference type="SUPFAM" id="SSF50998">
    <property type="entry name" value="Quinoprotein alcohol dehydrogenase-like"/>
    <property type="match status" value="1"/>
</dbReference>
<feature type="chain" id="PRO_5013410528" description="Outer membrane protein assembly factor BamB" evidence="5">
    <location>
        <begin position="21"/>
        <end position="395"/>
    </location>
</feature>
<keyword evidence="1 4" id="KW-0732">Signal</keyword>
<dbReference type="GO" id="GO:0009279">
    <property type="term" value="C:cell outer membrane"/>
    <property type="evidence" value="ECO:0007669"/>
    <property type="project" value="UniProtKB-SubCell"/>
</dbReference>
<dbReference type="GO" id="GO:0043165">
    <property type="term" value="P:Gram-negative-bacterium-type cell outer membrane assembly"/>
    <property type="evidence" value="ECO:0007669"/>
    <property type="project" value="UniProtKB-UniRule"/>
</dbReference>
<dbReference type="PROSITE" id="PS51257">
    <property type="entry name" value="PROKAR_LIPOPROTEIN"/>
    <property type="match status" value="1"/>
</dbReference>
<dbReference type="InterPro" id="IPR018391">
    <property type="entry name" value="PQQ_b-propeller_rpt"/>
</dbReference>
<sequence>MRLTLLLLSLGLLSGCAEFSAFKDLAESVQGLISGTDNADPPNELQPLEPKVKLTVLWDATVGDGYDEQVVNLVPAVTEERVYAADRKGVVEAHNRLKGDKLWSVETEFAFSSGPVAAGDKLLFGTSNGELVALNALDGSLAWKTTLTSEILALPRVENHTIVVRTSDGRVIGLDEPSGGTRWSYERSIPPLSVRSLGSPTLAGDLVLDGFGGGKLAALGITDGKPAWEAVVALPHGRSEVERLVELDADAYIKGGTAYVTGYQAGVAAVDLHGGDVEWRQEQVYSSHGLAGDRRGLFLTDANSDVWELDIHSGNDLWKQTDLHMRRLTVPALVKDYLVLGDFEGYLHALSQDDGGLLGRVRLDDDQPIRAAPVVYDDIIYVYTAGGVLAAVALE</sequence>
<evidence type="ECO:0000256" key="5">
    <source>
        <dbReference type="SAM" id="SignalP"/>
    </source>
</evidence>
<dbReference type="PANTHER" id="PTHR34512:SF30">
    <property type="entry name" value="OUTER MEMBRANE PROTEIN ASSEMBLY FACTOR BAMB"/>
    <property type="match status" value="1"/>
</dbReference>
<dbReference type="RefSeq" id="WP_254899316.1">
    <property type="nucleotide sequence ID" value="NZ_FXAM01000001.1"/>
</dbReference>
<dbReference type="HAMAP" id="MF_00923">
    <property type="entry name" value="OM_assembly_BamB"/>
    <property type="match status" value="1"/>
</dbReference>
<evidence type="ECO:0000256" key="1">
    <source>
        <dbReference type="ARBA" id="ARBA00022729"/>
    </source>
</evidence>
<comment type="subcellular location">
    <subcellularLocation>
        <location evidence="4">Cell outer membrane</location>
        <topology evidence="4">Lipid-anchor</topology>
    </subcellularLocation>
</comment>
<evidence type="ECO:0000259" key="6">
    <source>
        <dbReference type="Pfam" id="PF13360"/>
    </source>
</evidence>
<feature type="domain" description="Pyrrolo-quinoline quinone repeat" evidence="6">
    <location>
        <begin position="87"/>
        <end position="320"/>
    </location>
</feature>
<feature type="signal peptide" evidence="5">
    <location>
        <begin position="1"/>
        <end position="20"/>
    </location>
</feature>
<evidence type="ECO:0000256" key="2">
    <source>
        <dbReference type="ARBA" id="ARBA00023136"/>
    </source>
</evidence>
<keyword evidence="4" id="KW-0449">Lipoprotein</keyword>
<comment type="subunit">
    <text evidence="4">Part of the Bam complex.</text>
</comment>
<comment type="function">
    <text evidence="4">Part of the outer membrane protein assembly complex, which is involved in assembly and insertion of beta-barrel proteins into the outer membrane.</text>
</comment>
<keyword evidence="3 4" id="KW-0998">Cell outer membrane</keyword>
<accession>A0A1Y6CT77</accession>
<keyword evidence="8" id="KW-1185">Reference proteome</keyword>
<dbReference type="Pfam" id="PF13360">
    <property type="entry name" value="PQQ_2"/>
    <property type="match status" value="1"/>
</dbReference>
<dbReference type="GO" id="GO:0051205">
    <property type="term" value="P:protein insertion into membrane"/>
    <property type="evidence" value="ECO:0007669"/>
    <property type="project" value="UniProtKB-UniRule"/>
</dbReference>
<evidence type="ECO:0000256" key="3">
    <source>
        <dbReference type="ARBA" id="ARBA00023237"/>
    </source>
</evidence>
<dbReference type="EMBL" id="FXAM01000001">
    <property type="protein sequence ID" value="SMF93516.1"/>
    <property type="molecule type" value="Genomic_DNA"/>
</dbReference>
<dbReference type="STRING" id="1760988.SAMN02949497_0803"/>
<evidence type="ECO:0000313" key="7">
    <source>
        <dbReference type="EMBL" id="SMF93516.1"/>
    </source>
</evidence>
<keyword evidence="2 4" id="KW-0472">Membrane</keyword>
<dbReference type="PANTHER" id="PTHR34512">
    <property type="entry name" value="CELL SURFACE PROTEIN"/>
    <property type="match status" value="1"/>
</dbReference>